<name>A0A449AEK0_9BACT</name>
<dbReference type="AlphaFoldDB" id="A0A449AEK0"/>
<keyword evidence="3" id="KW-1185">Reference proteome</keyword>
<dbReference type="PANTHER" id="PTHR48094">
    <property type="entry name" value="PROTEIN/NUCLEIC ACID DEGLYCASE DJ-1-RELATED"/>
    <property type="match status" value="1"/>
</dbReference>
<evidence type="ECO:0000313" key="3">
    <source>
        <dbReference type="Proteomes" id="UP000289952"/>
    </source>
</evidence>
<dbReference type="OrthoDB" id="9800516at2"/>
<dbReference type="InterPro" id="IPR029062">
    <property type="entry name" value="Class_I_gatase-like"/>
</dbReference>
<dbReference type="Pfam" id="PF01965">
    <property type="entry name" value="DJ-1_PfpI"/>
    <property type="match status" value="1"/>
</dbReference>
<dbReference type="GO" id="GO:0006508">
    <property type="term" value="P:proteolysis"/>
    <property type="evidence" value="ECO:0007669"/>
    <property type="project" value="UniProtKB-KW"/>
</dbReference>
<dbReference type="GO" id="GO:0008233">
    <property type="term" value="F:peptidase activity"/>
    <property type="evidence" value="ECO:0007669"/>
    <property type="project" value="UniProtKB-KW"/>
</dbReference>
<reference evidence="2 3" key="1">
    <citation type="submission" date="2019-01" db="EMBL/GenBank/DDBJ databases">
        <authorList>
            <consortium name="Pathogen Informatics"/>
        </authorList>
    </citation>
    <scope>NUCLEOTIDE SEQUENCE [LARGE SCALE GENOMIC DNA]</scope>
    <source>
        <strain evidence="2 3">NCTC10118</strain>
    </source>
</reference>
<keyword evidence="2" id="KW-0645">Protease</keyword>
<evidence type="ECO:0000313" key="2">
    <source>
        <dbReference type="EMBL" id="VEU63412.1"/>
    </source>
</evidence>
<keyword evidence="2" id="KW-0378">Hydrolase</keyword>
<dbReference type="Proteomes" id="UP000289952">
    <property type="component" value="Chromosome"/>
</dbReference>
<dbReference type="InterPro" id="IPR002818">
    <property type="entry name" value="DJ-1/PfpI"/>
</dbReference>
<gene>
    <name evidence="2" type="primary">yhbO</name>
    <name evidence="2" type="ORF">NCTC10118_00453</name>
</gene>
<evidence type="ECO:0000259" key="1">
    <source>
        <dbReference type="Pfam" id="PF01965"/>
    </source>
</evidence>
<dbReference type="GO" id="GO:0005737">
    <property type="term" value="C:cytoplasm"/>
    <property type="evidence" value="ECO:0007669"/>
    <property type="project" value="TreeGrafter"/>
</dbReference>
<protein>
    <submittedName>
        <fullName evidence="2">Putative intracellular protease/amidase (Putative glutaminase)</fullName>
    </submittedName>
</protein>
<organism evidence="2 3">
    <name type="scientific">Mycoplasmopsis bovirhinis</name>
    <dbReference type="NCBI Taxonomy" id="29553"/>
    <lineage>
        <taxon>Bacteria</taxon>
        <taxon>Bacillati</taxon>
        <taxon>Mycoplasmatota</taxon>
        <taxon>Mycoplasmoidales</taxon>
        <taxon>Metamycoplasmataceae</taxon>
        <taxon>Mycoplasmopsis</taxon>
    </lineage>
</organism>
<dbReference type="EMBL" id="LR214972">
    <property type="protein sequence ID" value="VEU63412.1"/>
    <property type="molecule type" value="Genomic_DNA"/>
</dbReference>
<dbReference type="Gene3D" id="3.40.50.880">
    <property type="match status" value="1"/>
</dbReference>
<proteinExistence type="predicted"/>
<feature type="domain" description="DJ-1/PfpI" evidence="1">
    <location>
        <begin position="1"/>
        <end position="159"/>
    </location>
</feature>
<accession>A0A449AEK0</accession>
<dbReference type="InterPro" id="IPR050325">
    <property type="entry name" value="Prot/Nucl_acid_deglycase"/>
</dbReference>
<dbReference type="SUPFAM" id="SSF52317">
    <property type="entry name" value="Class I glutamine amidotransferase-like"/>
    <property type="match status" value="1"/>
</dbReference>
<dbReference type="RefSeq" id="WP_129621590.1">
    <property type="nucleotide sequence ID" value="NZ_LR214972.1"/>
</dbReference>
<sequence>MKLLVIIEDKFKDVELVTPLTIFKTSNQFNQIDFYNPRLSSATGKDNLAHINNILNNVDIDQYDLIFIPGGPGAQDLRKNIVSLNLVRKHYDAGKPIVAICDAPNVLTEAKVIKNQEFASYPSLWSNDLRKDNWISNLVSYKEDKLITGNSPYASAKLAFITLIKLFGYKVALDTYKSYAGKPDATEIVL</sequence>